<proteinExistence type="predicted"/>
<evidence type="ECO:0000259" key="9">
    <source>
        <dbReference type="PROSITE" id="PS51192"/>
    </source>
</evidence>
<dbReference type="Pfam" id="PF00270">
    <property type="entry name" value="DEAD"/>
    <property type="match status" value="1"/>
</dbReference>
<dbReference type="GO" id="GO:0006281">
    <property type="term" value="P:DNA repair"/>
    <property type="evidence" value="ECO:0007669"/>
    <property type="project" value="UniProtKB-KW"/>
</dbReference>
<feature type="domain" description="Helicase C-terminal" evidence="10">
    <location>
        <begin position="466"/>
        <end position="627"/>
    </location>
</feature>
<evidence type="ECO:0000313" key="12">
    <source>
        <dbReference type="Proteomes" id="UP000194440"/>
    </source>
</evidence>
<dbReference type="InterPro" id="IPR014001">
    <property type="entry name" value="Helicase_ATP-bd"/>
</dbReference>
<name>A0A240UJL3_9BURK</name>
<evidence type="ECO:0000256" key="6">
    <source>
        <dbReference type="ARBA" id="ARBA00023125"/>
    </source>
</evidence>
<evidence type="ECO:0008006" key="13">
    <source>
        <dbReference type="Google" id="ProtNLM"/>
    </source>
</evidence>
<dbReference type="GO" id="GO:0003678">
    <property type="term" value="F:DNA helicase activity"/>
    <property type="evidence" value="ECO:0007669"/>
    <property type="project" value="TreeGrafter"/>
</dbReference>
<dbReference type="SUPFAM" id="SSF52540">
    <property type="entry name" value="P-loop containing nucleoside triphosphate hydrolases"/>
    <property type="match status" value="2"/>
</dbReference>
<dbReference type="GO" id="GO:0016787">
    <property type="term" value="F:hydrolase activity"/>
    <property type="evidence" value="ECO:0007669"/>
    <property type="project" value="UniProtKB-KW"/>
</dbReference>
<sequence length="696" mass="74990">MLAQAPAASAAVPAARAGSKPSAKAQAGAPAAGDELGRLKRLGFTSLAECLLSVPKEYVDCTRPLTRVLPANIGQQQYLILSVQDIKLFDKSGASTRNWRQVFRATMGTSDETGQRVEVTFFGNCWPCKEVERGDLVHVHGTLVFGYGRLSLDRPSFVEPQSRGVITALYRGKPGQVSGESLALGVSRALHRIEDAECLLLAQAGLRESEFLSRTGVTGQEFLRRLHQPTSLKEGEAACDLARELSVEAIIRKAAAAKTRPPVATSAIPISRDFVQTLISELPFPLTADQVTAINEIVSDLRSAFPMRRLLSGDVGTGKSITFMVPAAAAYDAGAEVAILAPSQLVVSQLARELREMFPGLPVCEVMAGGKIGDGICVGTTALLKAAAKAKRTFDIVITDEQHKFGVDQKLALVAKRTNVLEATATAIPRTLAMVHFGGMDFSVLRTCPVAKRIQTRITKDDDIDRVDAFIHKVIAQKGQVAVIYPRVADEAETPDEGPGMVSVIEAGEAWSQAFPGRVGVLHGKLSTEEKAQVIQGMHAGQFDILVSSLVIEVGVTLPSLKVMLVNNPERFGVSQLHQLRGRVARKGGSGYMFLHASGPLQDDAMERMRLLCECADGFELAERDMDSRGFGDVEDDSESQTGSTRTLFWGARITHQELHAKALGQNELQIPASAVVPPNDQKTPARTMRTNTLAR</sequence>
<dbReference type="SMART" id="SM00490">
    <property type="entry name" value="HELICc"/>
    <property type="match status" value="1"/>
</dbReference>
<keyword evidence="7" id="KW-0234">DNA repair</keyword>
<keyword evidence="2" id="KW-0227">DNA damage</keyword>
<keyword evidence="4" id="KW-0347">Helicase</keyword>
<dbReference type="Proteomes" id="UP000194440">
    <property type="component" value="Plasmid pACP4.1"/>
</dbReference>
<dbReference type="AlphaFoldDB" id="A0A240UJL3"/>
<dbReference type="KEGG" id="acip:CBP36_19595"/>
<feature type="compositionally biased region" description="Polar residues" evidence="8">
    <location>
        <begin position="681"/>
        <end position="696"/>
    </location>
</feature>
<dbReference type="EMBL" id="CP021367">
    <property type="protein sequence ID" value="ART61305.1"/>
    <property type="molecule type" value="Genomic_DNA"/>
</dbReference>
<keyword evidence="3" id="KW-0378">Hydrolase</keyword>
<reference evidence="11" key="1">
    <citation type="submission" date="2017-05" db="EMBL/GenBank/DDBJ databases">
        <title>Polyphasic characterization of four soil-derived phenanthrene-degrading Acidovorax strains and proposal of Acidovorax phenanthrenivorans sp. nov.</title>
        <authorList>
            <person name="Singleton D."/>
            <person name="Lee J."/>
            <person name="Dickey A.N."/>
            <person name="Stroud A."/>
            <person name="Scholl E.H."/>
            <person name="Wright F.A."/>
            <person name="Aitken M.D."/>
        </authorList>
    </citation>
    <scope>NUCLEOTIDE SEQUENCE</scope>
    <source>
        <strain evidence="11">P4</strain>
        <plasmid evidence="11">pACP4.1</plasmid>
    </source>
</reference>
<keyword evidence="5" id="KW-0067">ATP-binding</keyword>
<feature type="domain" description="Helicase ATP-binding" evidence="9">
    <location>
        <begin position="300"/>
        <end position="445"/>
    </location>
</feature>
<gene>
    <name evidence="11" type="ORF">CBP36_19595</name>
</gene>
<dbReference type="GO" id="GO:0003677">
    <property type="term" value="F:DNA binding"/>
    <property type="evidence" value="ECO:0007669"/>
    <property type="project" value="UniProtKB-KW"/>
</dbReference>
<dbReference type="Gene3D" id="3.40.50.300">
    <property type="entry name" value="P-loop containing nucleotide triphosphate hydrolases"/>
    <property type="match status" value="2"/>
</dbReference>
<evidence type="ECO:0000256" key="5">
    <source>
        <dbReference type="ARBA" id="ARBA00022840"/>
    </source>
</evidence>
<evidence type="ECO:0000256" key="4">
    <source>
        <dbReference type="ARBA" id="ARBA00022806"/>
    </source>
</evidence>
<evidence type="ECO:0000259" key="10">
    <source>
        <dbReference type="PROSITE" id="PS51194"/>
    </source>
</evidence>
<evidence type="ECO:0000256" key="8">
    <source>
        <dbReference type="SAM" id="MobiDB-lite"/>
    </source>
</evidence>
<dbReference type="GO" id="GO:0005524">
    <property type="term" value="F:ATP binding"/>
    <property type="evidence" value="ECO:0007669"/>
    <property type="project" value="UniProtKB-KW"/>
</dbReference>
<evidence type="ECO:0000313" key="11">
    <source>
        <dbReference type="EMBL" id="ART61305.1"/>
    </source>
</evidence>
<evidence type="ECO:0000256" key="1">
    <source>
        <dbReference type="ARBA" id="ARBA00022741"/>
    </source>
</evidence>
<evidence type="ECO:0000256" key="3">
    <source>
        <dbReference type="ARBA" id="ARBA00022801"/>
    </source>
</evidence>
<dbReference type="KEGG" id="acis:CBP35_19550"/>
<geneLocation type="plasmid" evidence="11 12">
    <name>pACP4.1</name>
</geneLocation>
<keyword evidence="6" id="KW-0238">DNA-binding</keyword>
<dbReference type="Pfam" id="PF00271">
    <property type="entry name" value="Helicase_C"/>
    <property type="match status" value="1"/>
</dbReference>
<keyword evidence="12" id="KW-1185">Reference proteome</keyword>
<protein>
    <recommendedName>
        <fullName evidence="13">ATP-dependent DNA helicase RecG</fullName>
    </recommendedName>
</protein>
<feature type="region of interest" description="Disordered" evidence="8">
    <location>
        <begin position="675"/>
        <end position="696"/>
    </location>
</feature>
<dbReference type="OrthoDB" id="9804325at2"/>
<dbReference type="InterPro" id="IPR027417">
    <property type="entry name" value="P-loop_NTPase"/>
</dbReference>
<keyword evidence="11" id="KW-0614">Plasmid</keyword>
<dbReference type="InterPro" id="IPR001650">
    <property type="entry name" value="Helicase_C-like"/>
</dbReference>
<dbReference type="PANTHER" id="PTHR47964">
    <property type="entry name" value="ATP-DEPENDENT DNA HELICASE HOMOLOG RECG, CHLOROPLASTIC"/>
    <property type="match status" value="1"/>
</dbReference>
<dbReference type="InterPro" id="IPR011545">
    <property type="entry name" value="DEAD/DEAH_box_helicase_dom"/>
</dbReference>
<organism evidence="11 12">
    <name type="scientific">Acidovorax carolinensis</name>
    <dbReference type="NCBI Taxonomy" id="553814"/>
    <lineage>
        <taxon>Bacteria</taxon>
        <taxon>Pseudomonadati</taxon>
        <taxon>Pseudomonadota</taxon>
        <taxon>Betaproteobacteria</taxon>
        <taxon>Burkholderiales</taxon>
        <taxon>Comamonadaceae</taxon>
        <taxon>Acidovorax</taxon>
    </lineage>
</organism>
<dbReference type="PANTHER" id="PTHR47964:SF1">
    <property type="entry name" value="ATP-DEPENDENT DNA HELICASE HOMOLOG RECG, CHLOROPLASTIC"/>
    <property type="match status" value="1"/>
</dbReference>
<dbReference type="PROSITE" id="PS51192">
    <property type="entry name" value="HELICASE_ATP_BIND_1"/>
    <property type="match status" value="1"/>
</dbReference>
<keyword evidence="1" id="KW-0547">Nucleotide-binding</keyword>
<accession>A0A240UJL3</accession>
<dbReference type="SMART" id="SM00487">
    <property type="entry name" value="DEXDc"/>
    <property type="match status" value="1"/>
</dbReference>
<evidence type="ECO:0000256" key="7">
    <source>
        <dbReference type="ARBA" id="ARBA00023204"/>
    </source>
</evidence>
<evidence type="ECO:0000256" key="2">
    <source>
        <dbReference type="ARBA" id="ARBA00022763"/>
    </source>
</evidence>
<dbReference type="PROSITE" id="PS51194">
    <property type="entry name" value="HELICASE_CTER"/>
    <property type="match status" value="1"/>
</dbReference>
<dbReference type="InterPro" id="IPR047112">
    <property type="entry name" value="RecG/Mfd"/>
</dbReference>